<keyword evidence="11" id="KW-0812">Transmembrane</keyword>
<dbReference type="GO" id="GO:0009272">
    <property type="term" value="P:fungal-type cell wall biogenesis"/>
    <property type="evidence" value="ECO:0007669"/>
    <property type="project" value="TreeGrafter"/>
</dbReference>
<evidence type="ECO:0000256" key="4">
    <source>
        <dbReference type="ARBA" id="ARBA00012350"/>
    </source>
</evidence>
<evidence type="ECO:0000256" key="5">
    <source>
        <dbReference type="ARBA" id="ARBA00022729"/>
    </source>
</evidence>
<name>A0A0A1SUC0_9HYPO</name>
<evidence type="ECO:0000256" key="11">
    <source>
        <dbReference type="SAM" id="Phobius"/>
    </source>
</evidence>
<dbReference type="EMBL" id="CDHN01000002">
    <property type="protein sequence ID" value="CEJ86339.1"/>
    <property type="molecule type" value="Genomic_DNA"/>
</dbReference>
<dbReference type="EC" id="3.2.1.101" evidence="4"/>
<gene>
    <name evidence="13" type="ORF">VHEMI04079</name>
</gene>
<dbReference type="AlphaFoldDB" id="A0A0A1SUC0"/>
<evidence type="ECO:0000256" key="2">
    <source>
        <dbReference type="ARBA" id="ARBA00004308"/>
    </source>
</evidence>
<comment type="subcellular location">
    <subcellularLocation>
        <location evidence="2">Endomembrane system</location>
    </subcellularLocation>
</comment>
<sequence length="589" mass="63623">MLFSRQLSCVASILFALSTTVSGAYDLDPSNKANVVATAKTLAADMLTFYNTKRPGLLPEPYYWWEAGAMMDALIHYWVNTGDDQYNDLITTALLAQTGSNNDYMPIEQTRTEGNDDQGFWAFAVMSAAEFNFPNPPSNKPQWLALAQAVFNVQAQRWDKNCGGGLRWQIVPFNNGFDYKNSISQACFFALGARLAVYTGNSSYADWAEKTWDWMQSVKLISDIGYVYDGINADACSNITNLQFTYNAAGMALGAGAMYNFTNGDAKWGSRLDLLLKGAEVFMKDDVMVEVACEEVDRCNPDQNSFKAYMSRWFADITKWAPYTYNTVMPWIKATAIAGTKDCVGGANGRMCGLKWHSGKYDGTSGPGQQMGVLEATLGTIIADRRAPYTANNGGTSKGDAGAGSGNTDSFGVPLVYHKLSSGNFAGGAFLTLAVLLAWMYAVAWLLKDERSSNNMFQQAKNSLTKGRGMGAALGATSVAAAGGVVMRAGAGRRGKGVQENASSGGSVSDRNSRISDRDLMEMPIRIGHVRNTSDTSIRRQSNMPLGWPRTSMINSGSNSDAGSARGAFVGVAQSDEREALGGHSPIHH</sequence>
<dbReference type="GO" id="GO:0012505">
    <property type="term" value="C:endomembrane system"/>
    <property type="evidence" value="ECO:0007669"/>
    <property type="project" value="UniProtKB-SubCell"/>
</dbReference>
<dbReference type="InterPro" id="IPR005198">
    <property type="entry name" value="Glyco_hydro_76"/>
</dbReference>
<evidence type="ECO:0000256" key="12">
    <source>
        <dbReference type="SAM" id="SignalP"/>
    </source>
</evidence>
<accession>A0A0A1SUC0</accession>
<dbReference type="PANTHER" id="PTHR12145:SF36">
    <property type="entry name" value="MANNAN ENDO-1,6-ALPHA-MANNOSIDASE DCW1"/>
    <property type="match status" value="1"/>
</dbReference>
<dbReference type="SUPFAM" id="SSF48208">
    <property type="entry name" value="Six-hairpin glycosidases"/>
    <property type="match status" value="1"/>
</dbReference>
<keyword evidence="8" id="KW-0325">Glycoprotein</keyword>
<dbReference type="InterPro" id="IPR014480">
    <property type="entry name" value="Mannan-1_6-alpha_mannosidase"/>
</dbReference>
<evidence type="ECO:0000256" key="7">
    <source>
        <dbReference type="ARBA" id="ARBA00023136"/>
    </source>
</evidence>
<feature type="chain" id="PRO_5001989669" description="mannan endo-1,6-alpha-mannosidase" evidence="12">
    <location>
        <begin position="24"/>
        <end position="589"/>
    </location>
</feature>
<comment type="catalytic activity">
    <reaction evidence="1">
        <text>Random hydrolysis of (1-&gt;6)-alpha-D-mannosidic linkages in unbranched (1-&gt;6)-mannans.</text>
        <dbReference type="EC" id="3.2.1.101"/>
    </reaction>
</comment>
<evidence type="ECO:0000256" key="8">
    <source>
        <dbReference type="ARBA" id="ARBA00023180"/>
    </source>
</evidence>
<protein>
    <recommendedName>
        <fullName evidence="4">mannan endo-1,6-alpha-mannosidase</fullName>
        <ecNumber evidence="4">3.2.1.101</ecNumber>
    </recommendedName>
</protein>
<comment type="similarity">
    <text evidence="3">Belongs to the glycosyl hydrolase 76 family.</text>
</comment>
<reference evidence="13 14" key="1">
    <citation type="journal article" date="2015" name="Genome Announc.">
        <title>Draft Genome Sequence and Gene Annotation of the Entomopathogenic Fungus Verticillium hemipterigenum.</title>
        <authorList>
            <person name="Horn F."/>
            <person name="Habel A."/>
            <person name="Scharf D.H."/>
            <person name="Dworschak J."/>
            <person name="Brakhage A.A."/>
            <person name="Guthke R."/>
            <person name="Hertweck C."/>
            <person name="Linde J."/>
        </authorList>
    </citation>
    <scope>NUCLEOTIDE SEQUENCE [LARGE SCALE GENOMIC DNA]</scope>
</reference>
<keyword evidence="5 12" id="KW-0732">Signal</keyword>
<evidence type="ECO:0000256" key="9">
    <source>
        <dbReference type="ARBA" id="ARBA00023295"/>
    </source>
</evidence>
<keyword evidence="11" id="KW-1133">Transmembrane helix</keyword>
<evidence type="ECO:0000256" key="3">
    <source>
        <dbReference type="ARBA" id="ARBA00009699"/>
    </source>
</evidence>
<dbReference type="Gene3D" id="1.50.10.20">
    <property type="match status" value="1"/>
</dbReference>
<dbReference type="GO" id="GO:0008496">
    <property type="term" value="F:mannan endo-1,6-alpha-mannosidase activity"/>
    <property type="evidence" value="ECO:0007669"/>
    <property type="project" value="UniProtKB-EC"/>
</dbReference>
<evidence type="ECO:0000256" key="10">
    <source>
        <dbReference type="SAM" id="MobiDB-lite"/>
    </source>
</evidence>
<keyword evidence="14" id="KW-1185">Reference proteome</keyword>
<dbReference type="STRING" id="1531966.A0A0A1SUC0"/>
<dbReference type="InterPro" id="IPR008928">
    <property type="entry name" value="6-hairpin_glycosidase_sf"/>
</dbReference>
<dbReference type="Proteomes" id="UP000039046">
    <property type="component" value="Unassembled WGS sequence"/>
</dbReference>
<keyword evidence="7 11" id="KW-0472">Membrane</keyword>
<evidence type="ECO:0000313" key="13">
    <source>
        <dbReference type="EMBL" id="CEJ86339.1"/>
    </source>
</evidence>
<keyword evidence="6" id="KW-0378">Hydrolase</keyword>
<dbReference type="HOGENOM" id="CLU_025694_1_2_1"/>
<keyword evidence="9" id="KW-0326">Glycosidase</keyword>
<feature type="signal peptide" evidence="12">
    <location>
        <begin position="1"/>
        <end position="23"/>
    </location>
</feature>
<dbReference type="Pfam" id="PF03663">
    <property type="entry name" value="Glyco_hydro_76"/>
    <property type="match status" value="1"/>
</dbReference>
<evidence type="ECO:0000256" key="1">
    <source>
        <dbReference type="ARBA" id="ARBA00001452"/>
    </source>
</evidence>
<evidence type="ECO:0000256" key="6">
    <source>
        <dbReference type="ARBA" id="ARBA00022801"/>
    </source>
</evidence>
<feature type="transmembrane region" description="Helical" evidence="11">
    <location>
        <begin position="425"/>
        <end position="447"/>
    </location>
</feature>
<proteinExistence type="inferred from homology"/>
<dbReference type="PANTHER" id="PTHR12145">
    <property type="entry name" value="MANNAN ENDO-1,6-ALPHA-MANNOSIDASE DCW1"/>
    <property type="match status" value="1"/>
</dbReference>
<dbReference type="GO" id="GO:0016052">
    <property type="term" value="P:carbohydrate catabolic process"/>
    <property type="evidence" value="ECO:0007669"/>
    <property type="project" value="InterPro"/>
</dbReference>
<feature type="compositionally biased region" description="Polar residues" evidence="10">
    <location>
        <begin position="500"/>
        <end position="510"/>
    </location>
</feature>
<evidence type="ECO:0000313" key="14">
    <source>
        <dbReference type="Proteomes" id="UP000039046"/>
    </source>
</evidence>
<dbReference type="FunFam" id="1.50.10.20:FF:000006">
    <property type="entry name" value="Mannan endo-1,6-alpha-mannosidase"/>
    <property type="match status" value="1"/>
</dbReference>
<dbReference type="OrthoDB" id="4187847at2759"/>
<organism evidence="13 14">
    <name type="scientific">[Torrubiella] hemipterigena</name>
    <dbReference type="NCBI Taxonomy" id="1531966"/>
    <lineage>
        <taxon>Eukaryota</taxon>
        <taxon>Fungi</taxon>
        <taxon>Dikarya</taxon>
        <taxon>Ascomycota</taxon>
        <taxon>Pezizomycotina</taxon>
        <taxon>Sordariomycetes</taxon>
        <taxon>Hypocreomycetidae</taxon>
        <taxon>Hypocreales</taxon>
        <taxon>Clavicipitaceae</taxon>
        <taxon>Clavicipitaceae incertae sedis</taxon>
        <taxon>'Torrubiella' clade</taxon>
    </lineage>
</organism>
<feature type="region of interest" description="Disordered" evidence="10">
    <location>
        <begin position="492"/>
        <end position="515"/>
    </location>
</feature>